<evidence type="ECO:0000313" key="2">
    <source>
        <dbReference type="EMBL" id="VFK24540.1"/>
    </source>
</evidence>
<dbReference type="EMBL" id="CAADFP010000014">
    <property type="protein sequence ID" value="VFK24540.1"/>
    <property type="molecule type" value="Genomic_DNA"/>
</dbReference>
<dbReference type="EMBL" id="CAADFM010000055">
    <property type="protein sequence ID" value="VFK11464.1"/>
    <property type="molecule type" value="Genomic_DNA"/>
</dbReference>
<proteinExistence type="predicted"/>
<dbReference type="InterPro" id="IPR025427">
    <property type="entry name" value="DUF4160"/>
</dbReference>
<organism evidence="2">
    <name type="scientific">Candidatus Kentrum sp. LPFa</name>
    <dbReference type="NCBI Taxonomy" id="2126335"/>
    <lineage>
        <taxon>Bacteria</taxon>
        <taxon>Pseudomonadati</taxon>
        <taxon>Pseudomonadota</taxon>
        <taxon>Gammaproteobacteria</taxon>
        <taxon>Candidatus Kentrum</taxon>
    </lineage>
</organism>
<name>A0A450X5P2_9GAMM</name>
<evidence type="ECO:0000313" key="1">
    <source>
        <dbReference type="EMBL" id="VFK11464.1"/>
    </source>
</evidence>
<protein>
    <recommendedName>
        <fullName evidence="3">DUF4160 domain-containing protein</fullName>
    </recommendedName>
</protein>
<dbReference type="AlphaFoldDB" id="A0A450X5P2"/>
<gene>
    <name evidence="1" type="ORF">BECKLPF1236A_GA0070988_1005510</name>
    <name evidence="2" type="ORF">BECKLPF1236C_GA0070990_1001415</name>
</gene>
<sequence length="89" mass="10376">MPIISMFYGIIIRMYLSDDKHHHLPHIHAKYAEFEASIRIDDGEILAGKLPRKQLRLVQAWVELHRDELVANWEIAIDGSESPYKIDPL</sequence>
<evidence type="ECO:0008006" key="3">
    <source>
        <dbReference type="Google" id="ProtNLM"/>
    </source>
</evidence>
<dbReference type="Pfam" id="PF13711">
    <property type="entry name" value="DUF4160"/>
    <property type="match status" value="1"/>
</dbReference>
<accession>A0A450X5P2</accession>
<reference evidence="2" key="1">
    <citation type="submission" date="2019-02" db="EMBL/GenBank/DDBJ databases">
        <authorList>
            <person name="Gruber-Vodicka R. H."/>
            <person name="Seah K. B. B."/>
        </authorList>
    </citation>
    <scope>NUCLEOTIDE SEQUENCE</scope>
    <source>
        <strain evidence="1">BECK_S312</strain>
        <strain evidence="2">BECK_S426</strain>
    </source>
</reference>